<comment type="caution">
    <text evidence="1">The sequence shown here is derived from an EMBL/GenBank/DDBJ whole genome shotgun (WGS) entry which is preliminary data.</text>
</comment>
<dbReference type="Proteomes" id="UP000260812">
    <property type="component" value="Unassembled WGS sequence"/>
</dbReference>
<dbReference type="AlphaFoldDB" id="A0A3E3IBD4"/>
<keyword evidence="2" id="KW-1185">Reference proteome</keyword>
<reference evidence="1" key="1">
    <citation type="submission" date="2018-08" db="EMBL/GenBank/DDBJ databases">
        <title>A genome reference for cultivated species of the human gut microbiota.</title>
        <authorList>
            <person name="Zou Y."/>
            <person name="Xue W."/>
            <person name="Luo G."/>
        </authorList>
    </citation>
    <scope>NUCLEOTIDE SEQUENCE [LARGE SCALE GENOMIC DNA]</scope>
    <source>
        <strain evidence="1">TF05-5AC</strain>
    </source>
</reference>
<accession>A0A3E3IBD4</accession>
<name>A0A3E3IBD4_9FIRM</name>
<dbReference type="RefSeq" id="WP_117543956.1">
    <property type="nucleotide sequence ID" value="NZ_QVLV01000002.1"/>
</dbReference>
<dbReference type="GeneID" id="97986214"/>
<evidence type="ECO:0000313" key="1">
    <source>
        <dbReference type="EMBL" id="RGE64374.1"/>
    </source>
</evidence>
<organism evidence="1 2">
    <name type="scientific">Eisenbergiella massiliensis</name>
    <dbReference type="NCBI Taxonomy" id="1720294"/>
    <lineage>
        <taxon>Bacteria</taxon>
        <taxon>Bacillati</taxon>
        <taxon>Bacillota</taxon>
        <taxon>Clostridia</taxon>
        <taxon>Lachnospirales</taxon>
        <taxon>Lachnospiraceae</taxon>
        <taxon>Eisenbergiella</taxon>
    </lineage>
</organism>
<gene>
    <name evidence="1" type="ORF">DXC51_04775</name>
</gene>
<proteinExistence type="predicted"/>
<evidence type="ECO:0000313" key="2">
    <source>
        <dbReference type="Proteomes" id="UP000260812"/>
    </source>
</evidence>
<dbReference type="EMBL" id="QVLV01000002">
    <property type="protein sequence ID" value="RGE64374.1"/>
    <property type="molecule type" value="Genomic_DNA"/>
</dbReference>
<protein>
    <submittedName>
        <fullName evidence="1">Uncharacterized protein</fullName>
    </submittedName>
</protein>
<sequence>MKIIAAVPFPLESGGEIIPANEPGFHNIIKSLGELGQMTAREHAETAGLDAISSGTAHVIKLRSDMKTADAKERYEEELWRKVITIFALSKYRASDIRIEEIKESECSPLVWYIFGRRLAGNTECSDRLFLLQLEGKNIAIFDKDGFLLPMAEFPVQIEEDMGEDCIQRLQDYEKDILYTYLTRIEEDAIEYKYYIVRFCTALKEQGAKLLPEDSYRTHPESDNVRKAVFGEKNTGKKFFELPVLAVELPAIFNSTLLFASTKVKSISGVGEGKEFGKENVFSFQLILKDDPFYFSGFLPLSEKMVDFLDKTPNVYMTGVDIDASHFGAKKNLVITFQLKVENEFIKVTRCYRKETLIYASGVPIITAFPYVKLPVEYWKKYYMALLKCKDDEEEETALQEFLKDFLQIRGSMIDMADDDIYRSNVLTSQEKFKKEWYYAAYDRLPSFVKLCRTDFSLPDAVRNPRKKSEYLGAICVGTPSLTETDFSKTYRWALDMGTRNTIVAYKDINGKDINYRLARKGLYEVLLSGTEGRRDSLFARQCYAPEREIDRGFPTMSRIYKQGFGESEIYCYEQGCALFPDLELLNEFMEGKKPLLDDKVVTDIKFGNEYGPEEGNLYEKALQIFLYNMLWLGALECALNGAGKMQVCISYPRSNVYERIKEVWGKITDLLKEYSGIAIEKTTYCSEAEANAHYLQKAMLEAPEKQVSASSTFGICDIGAGTSDFNLFIGETKENQLPKRIQFSMRYAGKEILADTIELFFRGNSDGFRGLWAIPSKTDADYKVYSDAKKLINRYEDFEKDQMEKPDENGVGDLGIQDSKRNIIQMLIEKVGIQKNLNVSTSNIYVKFAVILTYKYLNLFRVYGRLLQLFYNSRGGNFKLFLYGGGKQALRNIINLPLEQFQKTAFGVYVTCLLSKEAGISEDSMIIEVDGKYRKTEVVEGMVETGTHISPINSEALDDCDKIDAYWQETCHTAVFPAAAPDRTEIENLISEYHNFIQEVKGQSFLRLRTEEGETQVYDLISVGESEDKATEKEKSNRTFFRQSAENLWSQISRDKDNPKCLWNILFDVKMSNYLLMKNL</sequence>